<evidence type="ECO:0008006" key="8">
    <source>
        <dbReference type="Google" id="ProtNLM"/>
    </source>
</evidence>
<dbReference type="InterPro" id="IPR058240">
    <property type="entry name" value="rSAM_sf"/>
</dbReference>
<evidence type="ECO:0000256" key="5">
    <source>
        <dbReference type="ARBA" id="ARBA00023004"/>
    </source>
</evidence>
<dbReference type="InterPro" id="IPR007197">
    <property type="entry name" value="rSAM"/>
</dbReference>
<evidence type="ECO:0000313" key="7">
    <source>
        <dbReference type="EMBL" id="GAI80026.1"/>
    </source>
</evidence>
<dbReference type="GO" id="GO:0046872">
    <property type="term" value="F:metal ion binding"/>
    <property type="evidence" value="ECO:0007669"/>
    <property type="project" value="UniProtKB-KW"/>
</dbReference>
<dbReference type="EMBL" id="BARW01014794">
    <property type="protein sequence ID" value="GAI80026.1"/>
    <property type="molecule type" value="Genomic_DNA"/>
</dbReference>
<keyword evidence="3" id="KW-0949">S-adenosyl-L-methionine</keyword>
<gene>
    <name evidence="7" type="ORF">S12H4_26124</name>
</gene>
<name>X1SLL2_9ZZZZ</name>
<dbReference type="GO" id="GO:0003824">
    <property type="term" value="F:catalytic activity"/>
    <property type="evidence" value="ECO:0007669"/>
    <property type="project" value="InterPro"/>
</dbReference>
<dbReference type="PANTHER" id="PTHR30352:SF22">
    <property type="entry name" value="PYRUVATE FORMATE-LYASE ACTIVATING ENZYME HOMOLOG"/>
    <property type="match status" value="1"/>
</dbReference>
<dbReference type="SFLD" id="SFLDS00029">
    <property type="entry name" value="Radical_SAM"/>
    <property type="match status" value="1"/>
</dbReference>
<comment type="caution">
    <text evidence="7">The sequence shown here is derived from an EMBL/GenBank/DDBJ whole genome shotgun (WGS) entry which is preliminary data.</text>
</comment>
<dbReference type="GO" id="GO:0051539">
    <property type="term" value="F:4 iron, 4 sulfur cluster binding"/>
    <property type="evidence" value="ECO:0007669"/>
    <property type="project" value="UniProtKB-KW"/>
</dbReference>
<evidence type="ECO:0000256" key="6">
    <source>
        <dbReference type="ARBA" id="ARBA00023014"/>
    </source>
</evidence>
<organism evidence="7">
    <name type="scientific">marine sediment metagenome</name>
    <dbReference type="NCBI Taxonomy" id="412755"/>
    <lineage>
        <taxon>unclassified sequences</taxon>
        <taxon>metagenomes</taxon>
        <taxon>ecological metagenomes</taxon>
    </lineage>
</organism>
<comment type="cofactor">
    <cofactor evidence="1">
        <name>[4Fe-4S] cluster</name>
        <dbReference type="ChEBI" id="CHEBI:49883"/>
    </cofactor>
</comment>
<sequence length="107" mass="11993">MRGATSDKAKVSWYYDPLPTNCVADWICPGGTGAGYPDFAYRQGIEYGYKNLAVFYQACSFDCLYCQNWHFRQSVSSQKWVEASRLAEAVDDDTACICFFGGDPTPQ</sequence>
<keyword evidence="6" id="KW-0411">Iron-sulfur</keyword>
<keyword evidence="4" id="KW-0479">Metal-binding</keyword>
<dbReference type="PANTHER" id="PTHR30352">
    <property type="entry name" value="PYRUVATE FORMATE-LYASE-ACTIVATING ENZYME"/>
    <property type="match status" value="1"/>
</dbReference>
<accession>X1SLL2</accession>
<dbReference type="InterPro" id="IPR034457">
    <property type="entry name" value="Organic_radical-activating"/>
</dbReference>
<dbReference type="AlphaFoldDB" id="X1SLL2"/>
<evidence type="ECO:0000256" key="4">
    <source>
        <dbReference type="ARBA" id="ARBA00022723"/>
    </source>
</evidence>
<keyword evidence="2" id="KW-0004">4Fe-4S</keyword>
<evidence type="ECO:0000256" key="3">
    <source>
        <dbReference type="ARBA" id="ARBA00022691"/>
    </source>
</evidence>
<keyword evidence="5" id="KW-0408">Iron</keyword>
<dbReference type="CDD" id="cd01335">
    <property type="entry name" value="Radical_SAM"/>
    <property type="match status" value="1"/>
</dbReference>
<evidence type="ECO:0000256" key="2">
    <source>
        <dbReference type="ARBA" id="ARBA00022485"/>
    </source>
</evidence>
<proteinExistence type="predicted"/>
<evidence type="ECO:0000256" key="1">
    <source>
        <dbReference type="ARBA" id="ARBA00001966"/>
    </source>
</evidence>
<dbReference type="InterPro" id="IPR013785">
    <property type="entry name" value="Aldolase_TIM"/>
</dbReference>
<dbReference type="SUPFAM" id="SSF102114">
    <property type="entry name" value="Radical SAM enzymes"/>
    <property type="match status" value="1"/>
</dbReference>
<reference evidence="7" key="1">
    <citation type="journal article" date="2014" name="Front. Microbiol.">
        <title>High frequency of phylogenetically diverse reductive dehalogenase-homologous genes in deep subseafloor sedimentary metagenomes.</title>
        <authorList>
            <person name="Kawai M."/>
            <person name="Futagami T."/>
            <person name="Toyoda A."/>
            <person name="Takaki Y."/>
            <person name="Nishi S."/>
            <person name="Hori S."/>
            <person name="Arai W."/>
            <person name="Tsubouchi T."/>
            <person name="Morono Y."/>
            <person name="Uchiyama I."/>
            <person name="Ito T."/>
            <person name="Fujiyama A."/>
            <person name="Inagaki F."/>
            <person name="Takami H."/>
        </authorList>
    </citation>
    <scope>NUCLEOTIDE SEQUENCE</scope>
    <source>
        <strain evidence="7">Expedition CK06-06</strain>
    </source>
</reference>
<protein>
    <recommendedName>
        <fullName evidence="8">Radical SAM core domain-containing protein</fullName>
    </recommendedName>
</protein>
<dbReference type="Gene3D" id="3.20.20.70">
    <property type="entry name" value="Aldolase class I"/>
    <property type="match status" value="1"/>
</dbReference>
<feature type="non-terminal residue" evidence="7">
    <location>
        <position position="107"/>
    </location>
</feature>